<organism evidence="2 3">
    <name type="scientific">Methylomicrobium album BG8</name>
    <dbReference type="NCBI Taxonomy" id="686340"/>
    <lineage>
        <taxon>Bacteria</taxon>
        <taxon>Pseudomonadati</taxon>
        <taxon>Pseudomonadota</taxon>
        <taxon>Gammaproteobacteria</taxon>
        <taxon>Methylococcales</taxon>
        <taxon>Methylococcaceae</taxon>
        <taxon>Methylomicrobium</taxon>
    </lineage>
</organism>
<evidence type="ECO:0000313" key="2">
    <source>
        <dbReference type="EMBL" id="EIC28823.1"/>
    </source>
</evidence>
<dbReference type="EMBL" id="CM001475">
    <property type="protein sequence ID" value="EIC28823.1"/>
    <property type="molecule type" value="Genomic_DNA"/>
</dbReference>
<dbReference type="eggNOG" id="ENOG5031JZ8">
    <property type="taxonomic scope" value="Bacteria"/>
</dbReference>
<dbReference type="AlphaFoldDB" id="H8GGM7"/>
<dbReference type="RefSeq" id="WP_005370194.1">
    <property type="nucleotide sequence ID" value="NZ_CM001475.1"/>
</dbReference>
<feature type="signal peptide" evidence="1">
    <location>
        <begin position="1"/>
        <end position="19"/>
    </location>
</feature>
<keyword evidence="1" id="KW-0732">Signal</keyword>
<evidence type="ECO:0000313" key="3">
    <source>
        <dbReference type="Proteomes" id="UP000005090"/>
    </source>
</evidence>
<accession>H8GGM7</accession>
<sequence length="133" mass="14391">MKKNVFLAAALLASGSAFAATDHYLLREGNHVHHLKITKLNDEIKVSTDVDFEPNADEKDAHACSAGVSGEAKVTGENELLMRKHIEGQADYCELKIKLSPNGAKIEQSTDCGHFAAGICHFSSDGKELVKIK</sequence>
<dbReference type="HOGENOM" id="CLU_1893744_0_0_6"/>
<evidence type="ECO:0008006" key="4">
    <source>
        <dbReference type="Google" id="ProtNLM"/>
    </source>
</evidence>
<keyword evidence="3" id="KW-1185">Reference proteome</keyword>
<feature type="chain" id="PRO_5003613532" description="Lipoprotein" evidence="1">
    <location>
        <begin position="20"/>
        <end position="133"/>
    </location>
</feature>
<protein>
    <recommendedName>
        <fullName evidence="4">Lipoprotein</fullName>
    </recommendedName>
</protein>
<name>H8GGM7_METAL</name>
<evidence type="ECO:0000256" key="1">
    <source>
        <dbReference type="SAM" id="SignalP"/>
    </source>
</evidence>
<reference evidence="2 3" key="1">
    <citation type="journal article" date="2013" name="Genome Announc.">
        <title>Genome Sequence of the Obligate Gammaproteobacterial Methanotroph Methylomicrobium album Strain BG8.</title>
        <authorList>
            <person name="Kits K.D."/>
            <person name="Kalyuzhnaya M.G."/>
            <person name="Klotz M.G."/>
            <person name="Jetten M.S."/>
            <person name="Op den Camp H.J."/>
            <person name="Vuilleumier S."/>
            <person name="Bringel F."/>
            <person name="Dispirito A.A."/>
            <person name="Murrell J.C."/>
            <person name="Bruce D."/>
            <person name="Cheng J.F."/>
            <person name="Copeland A."/>
            <person name="Goodwin L."/>
            <person name="Hauser L."/>
            <person name="Lajus A."/>
            <person name="Land M.L."/>
            <person name="Lapidus A."/>
            <person name="Lucas S."/>
            <person name="Medigue C."/>
            <person name="Pitluck S."/>
            <person name="Woyke T."/>
            <person name="Zeytun A."/>
            <person name="Stein L.Y."/>
        </authorList>
    </citation>
    <scope>NUCLEOTIDE SEQUENCE [LARGE SCALE GENOMIC DNA]</scope>
    <source>
        <strain evidence="2 3">BG8</strain>
    </source>
</reference>
<dbReference type="Proteomes" id="UP000005090">
    <property type="component" value="Chromosome"/>
</dbReference>
<gene>
    <name evidence="2" type="ORF">Metal_1004</name>
</gene>
<proteinExistence type="predicted"/>